<comment type="similarity">
    <text evidence="2">Belongs to the acyltransferase 3 family.</text>
</comment>
<feature type="transmembrane region" description="Helical" evidence="3">
    <location>
        <begin position="12"/>
        <end position="29"/>
    </location>
</feature>
<protein>
    <submittedName>
        <fullName evidence="5">Fucose 4-O-acetylase-like acetyltransferase</fullName>
    </submittedName>
</protein>
<gene>
    <name evidence="5" type="ORF">JOC86_003153</name>
</gene>
<keyword evidence="3" id="KW-1133">Transmembrane helix</keyword>
<dbReference type="RefSeq" id="WP_205173806.1">
    <property type="nucleotide sequence ID" value="NZ_JAFBDZ010000003.1"/>
</dbReference>
<feature type="transmembrane region" description="Helical" evidence="3">
    <location>
        <begin position="107"/>
        <end position="126"/>
    </location>
</feature>
<feature type="transmembrane region" description="Helical" evidence="3">
    <location>
        <begin position="296"/>
        <end position="315"/>
    </location>
</feature>
<feature type="transmembrane region" description="Helical" evidence="3">
    <location>
        <begin position="188"/>
        <end position="207"/>
    </location>
</feature>
<organism evidence="5 6">
    <name type="scientific">Rossellomorea pakistanensis</name>
    <dbReference type="NCBI Taxonomy" id="992288"/>
    <lineage>
        <taxon>Bacteria</taxon>
        <taxon>Bacillati</taxon>
        <taxon>Bacillota</taxon>
        <taxon>Bacilli</taxon>
        <taxon>Bacillales</taxon>
        <taxon>Bacillaceae</taxon>
        <taxon>Rossellomorea</taxon>
    </lineage>
</organism>
<dbReference type="Proteomes" id="UP001646157">
    <property type="component" value="Unassembled WGS sequence"/>
</dbReference>
<dbReference type="PANTHER" id="PTHR37312">
    <property type="entry name" value="MEMBRANE-BOUND ACYLTRANSFERASE YKRP-RELATED"/>
    <property type="match status" value="1"/>
</dbReference>
<feature type="transmembrane region" description="Helical" evidence="3">
    <location>
        <begin position="227"/>
        <end position="251"/>
    </location>
</feature>
<accession>A0ABS2NG93</accession>
<feature type="transmembrane region" description="Helical" evidence="3">
    <location>
        <begin position="258"/>
        <end position="276"/>
    </location>
</feature>
<sequence length="350" mass="41808">MDKRNNYFDNAKFLLIFLVVFGHIIRSYIESDPFILSVYKTIYTFHMPAFILVSGFFAKGFYKKGYLAKLFKKLLIPYFLFQFIYTIFYYFLYNKSSFTINPFDPHWSLWFLISLFCWNVLLYLFVKVWKLGPLYGLVLSFGIGILIGYIDFISNYLSLSRTFVFFPLFLLGFYLRKEHFDWVQTNKARLIGISAFILTLIGMYFIPEFSDKWLLGSKPYGELDDHSFYSPFARIAVYCLNIIMVFSFFTLVPKRQHFFTKWGTSTLYVYLLHGFIVRTFRESEVQNYFHTTESIILLLAVSLLLTIVLSTRLFTSITQPIIEVKWTKLKKLFISFKERKRKKQFLQNHY</sequence>
<keyword evidence="3" id="KW-0812">Transmembrane</keyword>
<keyword evidence="3" id="KW-0472">Membrane</keyword>
<feature type="transmembrane region" description="Helical" evidence="3">
    <location>
        <begin position="156"/>
        <end position="176"/>
    </location>
</feature>
<dbReference type="Pfam" id="PF01757">
    <property type="entry name" value="Acyl_transf_3"/>
    <property type="match status" value="1"/>
</dbReference>
<comment type="caution">
    <text evidence="5">The sequence shown here is derived from an EMBL/GenBank/DDBJ whole genome shotgun (WGS) entry which is preliminary data.</text>
</comment>
<dbReference type="EMBL" id="JAFBDZ010000003">
    <property type="protein sequence ID" value="MBM7586601.1"/>
    <property type="molecule type" value="Genomic_DNA"/>
</dbReference>
<feature type="transmembrane region" description="Helical" evidence="3">
    <location>
        <begin position="74"/>
        <end position="92"/>
    </location>
</feature>
<feature type="transmembrane region" description="Helical" evidence="3">
    <location>
        <begin position="41"/>
        <end position="62"/>
    </location>
</feature>
<name>A0ABS2NG93_9BACI</name>
<dbReference type="InterPro" id="IPR002656">
    <property type="entry name" value="Acyl_transf_3_dom"/>
</dbReference>
<comment type="subcellular location">
    <subcellularLocation>
        <location evidence="1">Membrane</location>
    </subcellularLocation>
</comment>
<evidence type="ECO:0000259" key="4">
    <source>
        <dbReference type="Pfam" id="PF01757"/>
    </source>
</evidence>
<evidence type="ECO:0000313" key="6">
    <source>
        <dbReference type="Proteomes" id="UP001646157"/>
    </source>
</evidence>
<evidence type="ECO:0000256" key="1">
    <source>
        <dbReference type="ARBA" id="ARBA00004370"/>
    </source>
</evidence>
<feature type="transmembrane region" description="Helical" evidence="3">
    <location>
        <begin position="133"/>
        <end position="150"/>
    </location>
</feature>
<reference evidence="5 6" key="1">
    <citation type="submission" date="2021-01" db="EMBL/GenBank/DDBJ databases">
        <title>Genomic Encyclopedia of Type Strains, Phase IV (KMG-IV): sequencing the most valuable type-strain genomes for metagenomic binning, comparative biology and taxonomic classification.</title>
        <authorList>
            <person name="Goeker M."/>
        </authorList>
    </citation>
    <scope>NUCLEOTIDE SEQUENCE [LARGE SCALE GENOMIC DNA]</scope>
    <source>
        <strain evidence="5 6">DSM 24834</strain>
    </source>
</reference>
<dbReference type="PANTHER" id="PTHR37312:SF1">
    <property type="entry name" value="MEMBRANE-BOUND ACYLTRANSFERASE YKRP-RELATED"/>
    <property type="match status" value="1"/>
</dbReference>
<proteinExistence type="inferred from homology"/>
<evidence type="ECO:0000256" key="3">
    <source>
        <dbReference type="SAM" id="Phobius"/>
    </source>
</evidence>
<feature type="domain" description="Acyltransferase 3" evidence="4">
    <location>
        <begin position="5"/>
        <end position="310"/>
    </location>
</feature>
<evidence type="ECO:0000256" key="2">
    <source>
        <dbReference type="ARBA" id="ARBA00007400"/>
    </source>
</evidence>
<dbReference type="InterPro" id="IPR052734">
    <property type="entry name" value="Nod_factor_acetyltransferase"/>
</dbReference>
<evidence type="ECO:0000313" key="5">
    <source>
        <dbReference type="EMBL" id="MBM7586601.1"/>
    </source>
</evidence>
<keyword evidence="6" id="KW-1185">Reference proteome</keyword>